<keyword evidence="10 12" id="KW-0413">Isomerase</keyword>
<comment type="subunit">
    <text evidence="12">Component of the replication restart primosome.</text>
</comment>
<dbReference type="PROSITE" id="PS51192">
    <property type="entry name" value="HELICASE_ATP_BIND_1"/>
    <property type="match status" value="1"/>
</dbReference>
<keyword evidence="9 12" id="KW-0238">DNA-binding</keyword>
<feature type="binding site" evidence="12">
    <location>
        <position position="470"/>
    </location>
    <ligand>
        <name>Zn(2+)</name>
        <dbReference type="ChEBI" id="CHEBI:29105"/>
        <label>2</label>
    </ligand>
</feature>
<dbReference type="Proteomes" id="UP000317093">
    <property type="component" value="Chromosome"/>
</dbReference>
<dbReference type="Pfam" id="PF17764">
    <property type="entry name" value="PriA_3primeBD"/>
    <property type="match status" value="1"/>
</dbReference>
<dbReference type="GO" id="GO:0006310">
    <property type="term" value="P:DNA recombination"/>
    <property type="evidence" value="ECO:0007669"/>
    <property type="project" value="InterPro"/>
</dbReference>
<dbReference type="GO" id="GO:0006269">
    <property type="term" value="P:DNA replication, synthesis of primer"/>
    <property type="evidence" value="ECO:0007669"/>
    <property type="project" value="UniProtKB-KW"/>
</dbReference>
<comment type="catalytic activity">
    <reaction evidence="12">
        <text>Couples ATP hydrolysis with the unwinding of duplex DNA by translocating in the 3'-5' direction.</text>
        <dbReference type="EC" id="5.6.2.4"/>
    </reaction>
</comment>
<dbReference type="EC" id="5.6.2.4" evidence="12"/>
<comment type="cofactor">
    <cofactor evidence="12">
        <name>Zn(2+)</name>
        <dbReference type="ChEBI" id="CHEBI:29105"/>
    </cofactor>
    <text evidence="12">Binds 2 zinc ions per subunit.</text>
</comment>
<evidence type="ECO:0000256" key="4">
    <source>
        <dbReference type="ARBA" id="ARBA00022741"/>
    </source>
</evidence>
<dbReference type="Pfam" id="PF18319">
    <property type="entry name" value="Zn_ribbon_PriA"/>
    <property type="match status" value="1"/>
</dbReference>
<evidence type="ECO:0000256" key="8">
    <source>
        <dbReference type="ARBA" id="ARBA00022840"/>
    </source>
</evidence>
<gene>
    <name evidence="12 15" type="primary">priA</name>
    <name evidence="15" type="ORF">Pan216_31930</name>
</gene>
<evidence type="ECO:0000256" key="11">
    <source>
        <dbReference type="ARBA" id="ARBA00048988"/>
    </source>
</evidence>
<feature type="binding site" evidence="12">
    <location>
        <position position="488"/>
    </location>
    <ligand>
        <name>Zn(2+)</name>
        <dbReference type="ChEBI" id="CHEBI:29105"/>
        <label>2</label>
    </ligand>
</feature>
<dbReference type="HAMAP" id="MF_00983">
    <property type="entry name" value="PriA"/>
    <property type="match status" value="1"/>
</dbReference>
<evidence type="ECO:0000313" key="16">
    <source>
        <dbReference type="Proteomes" id="UP000317093"/>
    </source>
</evidence>
<dbReference type="GO" id="GO:0003677">
    <property type="term" value="F:DNA binding"/>
    <property type="evidence" value="ECO:0007669"/>
    <property type="project" value="UniProtKB-UniRule"/>
</dbReference>
<dbReference type="FunFam" id="3.40.1440.60:FF:000001">
    <property type="entry name" value="Primosomal protein N"/>
    <property type="match status" value="1"/>
</dbReference>
<keyword evidence="6 12" id="KW-0347">Helicase</keyword>
<dbReference type="SMART" id="SM00487">
    <property type="entry name" value="DEXDc"/>
    <property type="match status" value="1"/>
</dbReference>
<evidence type="ECO:0000256" key="6">
    <source>
        <dbReference type="ARBA" id="ARBA00022806"/>
    </source>
</evidence>
<protein>
    <recommendedName>
        <fullName evidence="12">Replication restart protein PriA</fullName>
    </recommendedName>
    <alternativeName>
        <fullName evidence="12">ATP-dependent DNA helicase PriA</fullName>
        <ecNumber evidence="12">5.6.2.4</ecNumber>
    </alternativeName>
    <alternativeName>
        <fullName evidence="12">DNA 3'-5' helicase PriA</fullName>
    </alternativeName>
</protein>
<organism evidence="15 16">
    <name type="scientific">Kolteria novifilia</name>
    <dbReference type="NCBI Taxonomy" id="2527975"/>
    <lineage>
        <taxon>Bacteria</taxon>
        <taxon>Pseudomonadati</taxon>
        <taxon>Planctomycetota</taxon>
        <taxon>Planctomycetia</taxon>
        <taxon>Kolteriales</taxon>
        <taxon>Kolteriaceae</taxon>
        <taxon>Kolteria</taxon>
    </lineage>
</organism>
<feature type="domain" description="Helicase ATP-binding" evidence="13">
    <location>
        <begin position="235"/>
        <end position="400"/>
    </location>
</feature>
<evidence type="ECO:0000256" key="2">
    <source>
        <dbReference type="ARBA" id="ARBA00022705"/>
    </source>
</evidence>
<dbReference type="GO" id="GO:1990077">
    <property type="term" value="C:primosome complex"/>
    <property type="evidence" value="ECO:0007669"/>
    <property type="project" value="UniProtKB-UniRule"/>
</dbReference>
<keyword evidence="3 12" id="KW-0479">Metal-binding</keyword>
<feature type="binding site" evidence="12">
    <location>
        <position position="501"/>
    </location>
    <ligand>
        <name>Zn(2+)</name>
        <dbReference type="ChEBI" id="CHEBI:29105"/>
        <label>1</label>
    </ligand>
</feature>
<dbReference type="NCBIfam" id="TIGR00595">
    <property type="entry name" value="priA"/>
    <property type="match status" value="1"/>
</dbReference>
<dbReference type="Gene3D" id="3.40.1440.60">
    <property type="entry name" value="PriA, 3(prime) DNA-binding domain"/>
    <property type="match status" value="1"/>
</dbReference>
<evidence type="ECO:0000313" key="15">
    <source>
        <dbReference type="EMBL" id="QDU62326.1"/>
    </source>
</evidence>
<keyword evidence="4 12" id="KW-0547">Nucleotide-binding</keyword>
<dbReference type="PROSITE" id="PS51194">
    <property type="entry name" value="HELICASE_CTER"/>
    <property type="match status" value="1"/>
</dbReference>
<dbReference type="GO" id="GO:0006270">
    <property type="term" value="P:DNA replication initiation"/>
    <property type="evidence" value="ECO:0007669"/>
    <property type="project" value="TreeGrafter"/>
</dbReference>
<keyword evidence="16" id="KW-1185">Reference proteome</keyword>
<comment type="function">
    <text evidence="12">Initiates the restart of stalled replication forks, which reloads the replicative helicase on sites other than the origin of replication. Recognizes and binds to abandoned replication forks and remodels them to uncover a helicase loading site. Promotes assembly of the primosome at these replication forks.</text>
</comment>
<dbReference type="InterPro" id="IPR001650">
    <property type="entry name" value="Helicase_C-like"/>
</dbReference>
<dbReference type="KEGG" id="knv:Pan216_31930"/>
<comment type="catalytic activity">
    <reaction evidence="11 12">
        <text>ATP + H2O = ADP + phosphate + H(+)</text>
        <dbReference type="Rhea" id="RHEA:13065"/>
        <dbReference type="ChEBI" id="CHEBI:15377"/>
        <dbReference type="ChEBI" id="CHEBI:15378"/>
        <dbReference type="ChEBI" id="CHEBI:30616"/>
        <dbReference type="ChEBI" id="CHEBI:43474"/>
        <dbReference type="ChEBI" id="CHEBI:456216"/>
        <dbReference type="EC" id="5.6.2.4"/>
    </reaction>
</comment>
<dbReference type="GO" id="GO:0006302">
    <property type="term" value="P:double-strand break repair"/>
    <property type="evidence" value="ECO:0007669"/>
    <property type="project" value="InterPro"/>
</dbReference>
<dbReference type="GO" id="GO:0043138">
    <property type="term" value="F:3'-5' DNA helicase activity"/>
    <property type="evidence" value="ECO:0007669"/>
    <property type="project" value="UniProtKB-EC"/>
</dbReference>
<feature type="binding site" evidence="12">
    <location>
        <position position="473"/>
    </location>
    <ligand>
        <name>Zn(2+)</name>
        <dbReference type="ChEBI" id="CHEBI:29105"/>
        <label>2</label>
    </ligand>
</feature>
<keyword evidence="2 12" id="KW-0235">DNA replication</keyword>
<proteinExistence type="inferred from homology"/>
<dbReference type="SUPFAM" id="SSF52540">
    <property type="entry name" value="P-loop containing nucleoside triphosphate hydrolases"/>
    <property type="match status" value="2"/>
</dbReference>
<keyword evidence="1 12" id="KW-0639">Primosome</keyword>
<keyword evidence="7 12" id="KW-0862">Zinc</keyword>
<feature type="binding site" evidence="12">
    <location>
        <position position="461"/>
    </location>
    <ligand>
        <name>Zn(2+)</name>
        <dbReference type="ChEBI" id="CHEBI:29105"/>
        <label>1</label>
    </ligand>
</feature>
<dbReference type="Pfam" id="PF00271">
    <property type="entry name" value="Helicase_C"/>
    <property type="match status" value="1"/>
</dbReference>
<dbReference type="Gene3D" id="3.40.50.300">
    <property type="entry name" value="P-loop containing nucleotide triphosphate hydrolases"/>
    <property type="match status" value="2"/>
</dbReference>
<evidence type="ECO:0000256" key="3">
    <source>
        <dbReference type="ARBA" id="ARBA00022723"/>
    </source>
</evidence>
<dbReference type="CDD" id="cd18804">
    <property type="entry name" value="SF2_C_priA"/>
    <property type="match status" value="1"/>
</dbReference>
<dbReference type="InterPro" id="IPR011545">
    <property type="entry name" value="DEAD/DEAH_box_helicase_dom"/>
</dbReference>
<evidence type="ECO:0000259" key="14">
    <source>
        <dbReference type="PROSITE" id="PS51194"/>
    </source>
</evidence>
<evidence type="ECO:0000256" key="1">
    <source>
        <dbReference type="ARBA" id="ARBA00022515"/>
    </source>
</evidence>
<dbReference type="SMART" id="SM00490">
    <property type="entry name" value="HELICc"/>
    <property type="match status" value="1"/>
</dbReference>
<evidence type="ECO:0000256" key="12">
    <source>
        <dbReference type="HAMAP-Rule" id="MF_00983"/>
    </source>
</evidence>
<dbReference type="PANTHER" id="PTHR30580">
    <property type="entry name" value="PRIMOSOMAL PROTEIN N"/>
    <property type="match status" value="1"/>
</dbReference>
<dbReference type="GO" id="GO:0016887">
    <property type="term" value="F:ATP hydrolysis activity"/>
    <property type="evidence" value="ECO:0007669"/>
    <property type="project" value="RHEA"/>
</dbReference>
<dbReference type="CDD" id="cd17929">
    <property type="entry name" value="DEXHc_priA"/>
    <property type="match status" value="1"/>
</dbReference>
<name>A0A518B5T9_9BACT</name>
<dbReference type="PANTHER" id="PTHR30580:SF0">
    <property type="entry name" value="PRIMOSOMAL PROTEIN N"/>
    <property type="match status" value="1"/>
</dbReference>
<dbReference type="InterPro" id="IPR041222">
    <property type="entry name" value="PriA_3primeBD"/>
</dbReference>
<keyword evidence="8 12" id="KW-0067">ATP-binding</keyword>
<dbReference type="InterPro" id="IPR005259">
    <property type="entry name" value="PriA"/>
</dbReference>
<evidence type="ECO:0000256" key="9">
    <source>
        <dbReference type="ARBA" id="ARBA00023125"/>
    </source>
</evidence>
<dbReference type="FunFam" id="3.40.50.300:FF:000489">
    <property type="entry name" value="Primosome assembly protein PriA"/>
    <property type="match status" value="1"/>
</dbReference>
<feature type="binding site" evidence="12">
    <location>
        <position position="504"/>
    </location>
    <ligand>
        <name>Zn(2+)</name>
        <dbReference type="ChEBI" id="CHEBI:29105"/>
        <label>1</label>
    </ligand>
</feature>
<evidence type="ECO:0000256" key="5">
    <source>
        <dbReference type="ARBA" id="ARBA00022801"/>
    </source>
</evidence>
<dbReference type="Pfam" id="PF18074">
    <property type="entry name" value="PriA_C"/>
    <property type="match status" value="1"/>
</dbReference>
<dbReference type="InterPro" id="IPR041236">
    <property type="entry name" value="PriA_C"/>
</dbReference>
<dbReference type="AlphaFoldDB" id="A0A518B5T9"/>
<dbReference type="InterPro" id="IPR027417">
    <property type="entry name" value="P-loop_NTPase"/>
</dbReference>
<dbReference type="GO" id="GO:0008270">
    <property type="term" value="F:zinc ion binding"/>
    <property type="evidence" value="ECO:0007669"/>
    <property type="project" value="UniProtKB-UniRule"/>
</dbReference>
<sequence length="757" mass="84700">MARSQQRKLFDEAKLPPEDEDAGLYAQVVFNRPLRESFTYAIPVDMVGKILAGKRVLAPFGRGNNRTTGFCVGVSEEPPTTQKLKSIAAVLDEAPLLTPSMLRLTKWIADYYACGWGQVLDAVLPHAVKQRSGTRWTVFLQPVPEEKRPEAKLTAKQQRAFESLIDLKRPATIKELAQSARCGADCIKALVTKGWATSERRRVHSRPPVLAPIVWDRPRALNPHQKAAVDAIGGAIRDGIAKTFLLHGVTGSGKTEVYLQSIAEVVKLGRETIVLVPEISLTPQTIERFRQRFDEVAVLHSHLSDVDRHWHWQRIARGEVQVVIGARSALFAPCPNLGLIVIDEEHETTFKQETTPRYQARDVAAQRSRLENVPLILGSATPSLESWLAARQRRIELLSLPERVENLPMPRVTTVDMRHEYRSGARALSGVLRRAVIETVDAKGQVILFLNRRGFSTTILCPSCGHVESCEHCEISLTFHKKLDRLLCHFCDAEFPVPSRCSSCGLPSIRYAGIGTERLEEEVTALFPNYRCARMDSDTMRSAPHYDKVLTAFRRGEIDILLGTQMIAKGLDFPNVHLVGVVTADTGRNIPDFRASERTFQLIAQVAGRTGRGQTPGRVLVQTFNPDDPAILAATKHDYHRFVNEEMPTRKEFGYPPFDSLMRVIVRAKDEEVARHASKILAARFRACLSEFPPGAVRVLGPAPAPVAKLRDHYRMHFQVHSRQPALRQKLLEMAIKDLQLPGDTEFTADVDPISMM</sequence>
<evidence type="ECO:0000259" key="13">
    <source>
        <dbReference type="PROSITE" id="PS51192"/>
    </source>
</evidence>
<keyword evidence="5 12" id="KW-0378">Hydrolase</keyword>
<accession>A0A518B5T9</accession>
<dbReference type="InterPro" id="IPR014001">
    <property type="entry name" value="Helicase_ATP-bd"/>
</dbReference>
<dbReference type="InterPro" id="IPR042115">
    <property type="entry name" value="PriA_3primeBD_sf"/>
</dbReference>
<feature type="binding site" evidence="12">
    <location>
        <position position="464"/>
    </location>
    <ligand>
        <name>Zn(2+)</name>
        <dbReference type="ChEBI" id="CHEBI:29105"/>
        <label>1</label>
    </ligand>
</feature>
<dbReference type="InterPro" id="IPR040498">
    <property type="entry name" value="PriA_CRR"/>
</dbReference>
<dbReference type="EMBL" id="CP036279">
    <property type="protein sequence ID" value="QDU62326.1"/>
    <property type="molecule type" value="Genomic_DNA"/>
</dbReference>
<evidence type="ECO:0000256" key="7">
    <source>
        <dbReference type="ARBA" id="ARBA00022833"/>
    </source>
</evidence>
<reference evidence="15 16" key="1">
    <citation type="submission" date="2019-02" db="EMBL/GenBank/DDBJ databases">
        <title>Deep-cultivation of Planctomycetes and their phenomic and genomic characterization uncovers novel biology.</title>
        <authorList>
            <person name="Wiegand S."/>
            <person name="Jogler M."/>
            <person name="Boedeker C."/>
            <person name="Pinto D."/>
            <person name="Vollmers J."/>
            <person name="Rivas-Marin E."/>
            <person name="Kohn T."/>
            <person name="Peeters S.H."/>
            <person name="Heuer A."/>
            <person name="Rast P."/>
            <person name="Oberbeckmann S."/>
            <person name="Bunk B."/>
            <person name="Jeske O."/>
            <person name="Meyerdierks A."/>
            <person name="Storesund J.E."/>
            <person name="Kallscheuer N."/>
            <person name="Luecker S."/>
            <person name="Lage O.M."/>
            <person name="Pohl T."/>
            <person name="Merkel B.J."/>
            <person name="Hornburger P."/>
            <person name="Mueller R.-W."/>
            <person name="Bruemmer F."/>
            <person name="Labrenz M."/>
            <person name="Spormann A.M."/>
            <person name="Op den Camp H."/>
            <person name="Overmann J."/>
            <person name="Amann R."/>
            <person name="Jetten M.S.M."/>
            <person name="Mascher T."/>
            <person name="Medema M.H."/>
            <person name="Devos D.P."/>
            <person name="Kaster A.-K."/>
            <person name="Ovreas L."/>
            <person name="Rohde M."/>
            <person name="Galperin M.Y."/>
            <person name="Jogler C."/>
        </authorList>
    </citation>
    <scope>NUCLEOTIDE SEQUENCE [LARGE SCALE GENOMIC DNA]</scope>
    <source>
        <strain evidence="15 16">Pan216</strain>
    </source>
</reference>
<dbReference type="Pfam" id="PF00270">
    <property type="entry name" value="DEAD"/>
    <property type="match status" value="1"/>
</dbReference>
<evidence type="ECO:0000256" key="10">
    <source>
        <dbReference type="ARBA" id="ARBA00023235"/>
    </source>
</evidence>
<feature type="domain" description="Helicase C-terminal" evidence="14">
    <location>
        <begin position="482"/>
        <end position="655"/>
    </location>
</feature>
<dbReference type="RefSeq" id="WP_419192563.1">
    <property type="nucleotide sequence ID" value="NZ_CP036279.1"/>
</dbReference>
<dbReference type="GO" id="GO:0005524">
    <property type="term" value="F:ATP binding"/>
    <property type="evidence" value="ECO:0007669"/>
    <property type="project" value="UniProtKB-UniRule"/>
</dbReference>
<feature type="binding site" evidence="12">
    <location>
        <position position="491"/>
    </location>
    <ligand>
        <name>Zn(2+)</name>
        <dbReference type="ChEBI" id="CHEBI:29105"/>
        <label>2</label>
    </ligand>
</feature>
<comment type="similarity">
    <text evidence="12">Belongs to the helicase family. PriA subfamily.</text>
</comment>